<dbReference type="EMBL" id="QDFT01000079">
    <property type="protein sequence ID" value="PVE58789.1"/>
    <property type="molecule type" value="Genomic_DNA"/>
</dbReference>
<evidence type="ECO:0000313" key="2">
    <source>
        <dbReference type="Proteomes" id="UP000244649"/>
    </source>
</evidence>
<dbReference type="Proteomes" id="UP000244649">
    <property type="component" value="Unassembled WGS sequence"/>
</dbReference>
<name>A0A2T7VQ45_MICTE</name>
<gene>
    <name evidence="1" type="ORF">DC432_15645</name>
</gene>
<accession>A0A2T7VQ45</accession>
<reference evidence="1 2" key="1">
    <citation type="submission" date="2018-04" db="EMBL/GenBank/DDBJ databases">
        <authorList>
            <person name="Go L.Y."/>
            <person name="Mitchell J.A."/>
        </authorList>
    </citation>
    <scope>NUCLEOTIDE SEQUENCE [LARGE SCALE GENOMIC DNA]</scope>
    <source>
        <strain evidence="1 2">TPD7010</strain>
    </source>
</reference>
<dbReference type="AlphaFoldDB" id="A0A2T7VQ45"/>
<feature type="non-terminal residue" evidence="1">
    <location>
        <position position="116"/>
    </location>
</feature>
<proteinExistence type="predicted"/>
<protein>
    <submittedName>
        <fullName evidence="1">Uncharacterized protein</fullName>
    </submittedName>
</protein>
<organism evidence="1 2">
    <name type="scientific">Microbacterium testaceum</name>
    <name type="common">Aureobacterium testaceum</name>
    <name type="synonym">Brevibacterium testaceum</name>
    <dbReference type="NCBI Taxonomy" id="2033"/>
    <lineage>
        <taxon>Bacteria</taxon>
        <taxon>Bacillati</taxon>
        <taxon>Actinomycetota</taxon>
        <taxon>Actinomycetes</taxon>
        <taxon>Micrococcales</taxon>
        <taxon>Microbacteriaceae</taxon>
        <taxon>Microbacterium</taxon>
    </lineage>
</organism>
<comment type="caution">
    <text evidence="1">The sequence shown here is derived from an EMBL/GenBank/DDBJ whole genome shotgun (WGS) entry which is preliminary data.</text>
</comment>
<evidence type="ECO:0000313" key="1">
    <source>
        <dbReference type="EMBL" id="PVE58789.1"/>
    </source>
</evidence>
<sequence length="116" mass="12795">MEYGIIQADAAMMKIGETRYGLIPRRGQTAVEYAVGQMDLFKKFLEVDGSAGGVLLLFRGREEMRISPVMFPKTTPRELVVASTVEIQGAWQFDGGLFAGEMWLTPPKHDGARGSL</sequence>